<protein>
    <submittedName>
        <fullName evidence="3">Cell division protein YlmG/Ycf19 (Putative) YggT family</fullName>
    </submittedName>
</protein>
<evidence type="ECO:0000256" key="1">
    <source>
        <dbReference type="ARBA" id="ARBA00010894"/>
    </source>
</evidence>
<name>H0E786_9ACTN</name>
<comment type="similarity">
    <text evidence="1">Belongs to the YggT family.</text>
</comment>
<keyword evidence="2" id="KW-0472">Membrane</keyword>
<comment type="caution">
    <text evidence="3">The sequence shown here is derived from an EMBL/GenBank/DDBJ whole genome shotgun (WGS) entry which is preliminary data.</text>
</comment>
<dbReference type="Proteomes" id="UP000005143">
    <property type="component" value="Unassembled WGS sequence"/>
</dbReference>
<keyword evidence="2" id="KW-0812">Transmembrane</keyword>
<dbReference type="GO" id="GO:0051301">
    <property type="term" value="P:cell division"/>
    <property type="evidence" value="ECO:0007669"/>
    <property type="project" value="UniProtKB-KW"/>
</dbReference>
<keyword evidence="3" id="KW-0132">Cell division</keyword>
<evidence type="ECO:0000313" key="3">
    <source>
        <dbReference type="EMBL" id="EHN10461.1"/>
    </source>
</evidence>
<dbReference type="GO" id="GO:0016020">
    <property type="term" value="C:membrane"/>
    <property type="evidence" value="ECO:0007669"/>
    <property type="project" value="InterPro"/>
</dbReference>
<organism evidence="3 4">
    <name type="scientific">Patulibacter medicamentivorans</name>
    <dbReference type="NCBI Taxonomy" id="1097667"/>
    <lineage>
        <taxon>Bacteria</taxon>
        <taxon>Bacillati</taxon>
        <taxon>Actinomycetota</taxon>
        <taxon>Thermoleophilia</taxon>
        <taxon>Solirubrobacterales</taxon>
        <taxon>Patulibacteraceae</taxon>
        <taxon>Patulibacter</taxon>
    </lineage>
</organism>
<keyword evidence="4" id="KW-1185">Reference proteome</keyword>
<accession>H0E786</accession>
<dbReference type="OrthoDB" id="9806665at2"/>
<evidence type="ECO:0000313" key="4">
    <source>
        <dbReference type="Proteomes" id="UP000005143"/>
    </source>
</evidence>
<evidence type="ECO:0000256" key="2">
    <source>
        <dbReference type="SAM" id="Phobius"/>
    </source>
</evidence>
<dbReference type="InterPro" id="IPR003425">
    <property type="entry name" value="CCB3/YggT"/>
</dbReference>
<dbReference type="EMBL" id="AGUD01000220">
    <property type="protein sequence ID" value="EHN10461.1"/>
    <property type="molecule type" value="Genomic_DNA"/>
</dbReference>
<feature type="transmembrane region" description="Helical" evidence="2">
    <location>
        <begin position="25"/>
        <end position="41"/>
    </location>
</feature>
<keyword evidence="2" id="KW-1133">Transmembrane helix</keyword>
<dbReference type="AlphaFoldDB" id="H0E786"/>
<gene>
    <name evidence="3" type="ORF">PAI11_26880</name>
</gene>
<sequence length="106" mass="11336">MSALASAVVLASTRTQIADFLSALLTVYVILIIAYILLSLVQSAGLRIPYNTVTNGIQTFLRDAVEPYLGLFRRILPPLGPFDLSPIVGILVLEIVGQLVVNLVAG</sequence>
<dbReference type="PANTHER" id="PTHR33219">
    <property type="entry name" value="YLMG HOMOLOG PROTEIN 2, CHLOROPLASTIC"/>
    <property type="match status" value="1"/>
</dbReference>
<dbReference type="Pfam" id="PF02325">
    <property type="entry name" value="CCB3_YggT"/>
    <property type="match status" value="1"/>
</dbReference>
<reference evidence="3 4" key="1">
    <citation type="journal article" date="2013" name="Biodegradation">
        <title>Quantitative proteomic analysis of ibuprofen-degrading Patulibacter sp. strain I11.</title>
        <authorList>
            <person name="Almeida B."/>
            <person name="Kjeldal H."/>
            <person name="Lolas I."/>
            <person name="Knudsen A.D."/>
            <person name="Carvalho G."/>
            <person name="Nielsen K.L."/>
            <person name="Barreto Crespo M.T."/>
            <person name="Stensballe A."/>
            <person name="Nielsen J.L."/>
        </authorList>
    </citation>
    <scope>NUCLEOTIDE SEQUENCE [LARGE SCALE GENOMIC DNA]</scope>
    <source>
        <strain evidence="3 4">I11</strain>
    </source>
</reference>
<dbReference type="PANTHER" id="PTHR33219:SF14">
    <property type="entry name" value="PROTEIN COFACTOR ASSEMBLY OF COMPLEX C SUBUNIT B CCB3, CHLOROPLASTIC-RELATED"/>
    <property type="match status" value="1"/>
</dbReference>
<dbReference type="RefSeq" id="WP_007576033.1">
    <property type="nucleotide sequence ID" value="NZ_AGUD01000220.1"/>
</dbReference>
<keyword evidence="3" id="KW-0131">Cell cycle</keyword>
<proteinExistence type="inferred from homology"/>